<dbReference type="AlphaFoldDB" id="A0A645H2W8"/>
<name>A0A645H2W8_9ZZZZ</name>
<accession>A0A645H2W8</accession>
<proteinExistence type="predicted"/>
<protein>
    <submittedName>
        <fullName evidence="1">Uncharacterized protein</fullName>
    </submittedName>
</protein>
<dbReference type="EMBL" id="VSSQ01081199">
    <property type="protein sequence ID" value="MPN30183.1"/>
    <property type="molecule type" value="Genomic_DNA"/>
</dbReference>
<sequence>MKIQAGEAIPTGVEKVLNREQAAAFLAGYDAGHLIALECEKDALALLLPAEAVARLAVFPSIRPEALALFSAKPFDGNLADLVYIRPAVFTTSA</sequence>
<evidence type="ECO:0000313" key="1">
    <source>
        <dbReference type="EMBL" id="MPN30183.1"/>
    </source>
</evidence>
<organism evidence="1">
    <name type="scientific">bioreactor metagenome</name>
    <dbReference type="NCBI Taxonomy" id="1076179"/>
    <lineage>
        <taxon>unclassified sequences</taxon>
        <taxon>metagenomes</taxon>
        <taxon>ecological metagenomes</taxon>
    </lineage>
</organism>
<comment type="caution">
    <text evidence="1">The sequence shown here is derived from an EMBL/GenBank/DDBJ whole genome shotgun (WGS) entry which is preliminary data.</text>
</comment>
<gene>
    <name evidence="1" type="ORF">SDC9_177641</name>
</gene>
<reference evidence="1" key="1">
    <citation type="submission" date="2019-08" db="EMBL/GenBank/DDBJ databases">
        <authorList>
            <person name="Kucharzyk K."/>
            <person name="Murdoch R.W."/>
            <person name="Higgins S."/>
            <person name="Loffler F."/>
        </authorList>
    </citation>
    <scope>NUCLEOTIDE SEQUENCE</scope>
</reference>